<dbReference type="InterPro" id="IPR002933">
    <property type="entry name" value="Peptidase_M20"/>
</dbReference>
<evidence type="ECO:0000256" key="3">
    <source>
        <dbReference type="ARBA" id="ARBA00022723"/>
    </source>
</evidence>
<gene>
    <name evidence="8" type="ORF">CSOJ01_12724</name>
</gene>
<dbReference type="GO" id="GO:0046872">
    <property type="term" value="F:metal ion binding"/>
    <property type="evidence" value="ECO:0007669"/>
    <property type="project" value="UniProtKB-KW"/>
</dbReference>
<comment type="cofactor">
    <cofactor evidence="1">
        <name>Zn(2+)</name>
        <dbReference type="ChEBI" id="CHEBI:29105"/>
    </cofactor>
</comment>
<dbReference type="Proteomes" id="UP000652219">
    <property type="component" value="Unassembled WGS sequence"/>
</dbReference>
<dbReference type="InterPro" id="IPR001261">
    <property type="entry name" value="ArgE/DapE_CS"/>
</dbReference>
<dbReference type="EMBL" id="WIGN01000337">
    <property type="protein sequence ID" value="KAF6798254.1"/>
    <property type="molecule type" value="Genomic_DNA"/>
</dbReference>
<dbReference type="Pfam" id="PF07687">
    <property type="entry name" value="M20_dimer"/>
    <property type="match status" value="1"/>
</dbReference>
<keyword evidence="6" id="KW-0732">Signal</keyword>
<dbReference type="Pfam" id="PF01546">
    <property type="entry name" value="Peptidase_M20"/>
    <property type="match status" value="1"/>
</dbReference>
<name>A0A8H6IV10_9PEZI</name>
<dbReference type="PROSITE" id="PS00759">
    <property type="entry name" value="ARGE_DAPE_CPG2_2"/>
    <property type="match status" value="1"/>
</dbReference>
<keyword evidence="5" id="KW-0862">Zinc</keyword>
<dbReference type="PANTHER" id="PTHR43808">
    <property type="entry name" value="ACETYLORNITHINE DEACETYLASE"/>
    <property type="match status" value="1"/>
</dbReference>
<dbReference type="CDD" id="cd05652">
    <property type="entry name" value="M20_ArgE_DapE-like_fungal"/>
    <property type="match status" value="1"/>
</dbReference>
<keyword evidence="4" id="KW-0378">Hydrolase</keyword>
<dbReference type="SUPFAM" id="SSF55031">
    <property type="entry name" value="Bacterial exopeptidase dimerisation domain"/>
    <property type="match status" value="1"/>
</dbReference>
<evidence type="ECO:0000313" key="9">
    <source>
        <dbReference type="Proteomes" id="UP000652219"/>
    </source>
</evidence>
<evidence type="ECO:0000313" key="8">
    <source>
        <dbReference type="EMBL" id="KAF6798254.1"/>
    </source>
</evidence>
<dbReference type="PANTHER" id="PTHR43808:SF8">
    <property type="entry name" value="PEPTIDASE M20 DIMERISATION DOMAIN-CONTAINING PROTEIN"/>
    <property type="match status" value="1"/>
</dbReference>
<evidence type="ECO:0000256" key="5">
    <source>
        <dbReference type="ARBA" id="ARBA00022833"/>
    </source>
</evidence>
<dbReference type="Gene3D" id="3.30.70.360">
    <property type="match status" value="1"/>
</dbReference>
<comment type="similarity">
    <text evidence="2">Belongs to the peptidase M20A family.</text>
</comment>
<keyword evidence="3" id="KW-0479">Metal-binding</keyword>
<dbReference type="PROSITE" id="PS00758">
    <property type="entry name" value="ARGE_DAPE_CPG2_1"/>
    <property type="match status" value="1"/>
</dbReference>
<evidence type="ECO:0000259" key="7">
    <source>
        <dbReference type="Pfam" id="PF07687"/>
    </source>
</evidence>
<dbReference type="SUPFAM" id="SSF53187">
    <property type="entry name" value="Zn-dependent exopeptidases"/>
    <property type="match status" value="1"/>
</dbReference>
<dbReference type="AlphaFoldDB" id="A0A8H6IV10"/>
<dbReference type="InterPro" id="IPR011650">
    <property type="entry name" value="Peptidase_M20_dimer"/>
</dbReference>
<protein>
    <submittedName>
        <fullName evidence="8">C6 zinc finger domain-containing protein</fullName>
    </submittedName>
</protein>
<keyword evidence="9" id="KW-1185">Reference proteome</keyword>
<evidence type="ECO:0000256" key="1">
    <source>
        <dbReference type="ARBA" id="ARBA00001947"/>
    </source>
</evidence>
<reference evidence="8 9" key="1">
    <citation type="journal article" date="2020" name="Phytopathology">
        <title>Genome Sequence Resources of Colletotrichum truncatum, C. plurivorum, C. musicola, and C. sojae: Four Species Pathogenic to Soybean (Glycine max).</title>
        <authorList>
            <person name="Rogerio F."/>
            <person name="Boufleur T.R."/>
            <person name="Ciampi-Guillardi M."/>
            <person name="Sukno S.A."/>
            <person name="Thon M.R."/>
            <person name="Massola Junior N.S."/>
            <person name="Baroncelli R."/>
        </authorList>
    </citation>
    <scope>NUCLEOTIDE SEQUENCE [LARGE SCALE GENOMIC DNA]</scope>
    <source>
        <strain evidence="8 9">LFN0009</strain>
    </source>
</reference>
<accession>A0A8H6IV10</accession>
<feature type="domain" description="Peptidase M20 dimerisation" evidence="7">
    <location>
        <begin position="181"/>
        <end position="283"/>
    </location>
</feature>
<dbReference type="InterPro" id="IPR036264">
    <property type="entry name" value="Bact_exopeptidase_dim_dom"/>
</dbReference>
<dbReference type="GO" id="GO:0016787">
    <property type="term" value="F:hydrolase activity"/>
    <property type="evidence" value="ECO:0007669"/>
    <property type="project" value="UniProtKB-KW"/>
</dbReference>
<organism evidence="8 9">
    <name type="scientific">Colletotrichum sojae</name>
    <dbReference type="NCBI Taxonomy" id="2175907"/>
    <lineage>
        <taxon>Eukaryota</taxon>
        <taxon>Fungi</taxon>
        <taxon>Dikarya</taxon>
        <taxon>Ascomycota</taxon>
        <taxon>Pezizomycotina</taxon>
        <taxon>Sordariomycetes</taxon>
        <taxon>Hypocreomycetidae</taxon>
        <taxon>Glomerellales</taxon>
        <taxon>Glomerellaceae</taxon>
        <taxon>Colletotrichum</taxon>
        <taxon>Colletotrichum orchidearum species complex</taxon>
    </lineage>
</organism>
<comment type="caution">
    <text evidence="8">The sequence shown here is derived from an EMBL/GenBank/DDBJ whole genome shotgun (WGS) entry which is preliminary data.</text>
</comment>
<dbReference type="Gene3D" id="3.40.630.10">
    <property type="entry name" value="Zn peptidases"/>
    <property type="match status" value="1"/>
</dbReference>
<feature type="signal peptide" evidence="6">
    <location>
        <begin position="1"/>
        <end position="20"/>
    </location>
</feature>
<sequence>MMLIDSIAILSLLAAPAVLASAYTESLIDLHKLLVEAESTTKAEALGTEALKTYLEANFTVELQTVEGDRQNVYAYLGDKREARVLLTSHFDTVPPYIPYSRDGDEIRGRGTVDAKGSIAAQITAVEDLLESGEITEGDVSLLFVVGEESGGDGMKAANNLNLTWEAVIFGEPTENQLVRAHKGVLGFNVTASGIAGHSGYPEQGRNAIDLLVRSLEAIISAELPSSEEFGKTTLNVGVIEGGIANNVIPESAAARSSVRVAIDDLDQVQEIISEAAYAATPEHVTVSFSPGGKPVSLDYNVDGFNTTVVNYYTDVPYLEGEHKRYLYGPGTILVSHSNDERITVSDLESSVEGYKTLILESLKE</sequence>
<evidence type="ECO:0000256" key="4">
    <source>
        <dbReference type="ARBA" id="ARBA00022801"/>
    </source>
</evidence>
<evidence type="ECO:0000256" key="6">
    <source>
        <dbReference type="SAM" id="SignalP"/>
    </source>
</evidence>
<feature type="chain" id="PRO_5034542890" evidence="6">
    <location>
        <begin position="21"/>
        <end position="365"/>
    </location>
</feature>
<proteinExistence type="inferred from homology"/>
<dbReference type="InterPro" id="IPR050072">
    <property type="entry name" value="Peptidase_M20A"/>
</dbReference>
<evidence type="ECO:0000256" key="2">
    <source>
        <dbReference type="ARBA" id="ARBA00006247"/>
    </source>
</evidence>